<keyword evidence="3" id="KW-1185">Reference proteome</keyword>
<dbReference type="Pfam" id="PF05548">
    <property type="entry name" value="Peptidase_M11"/>
    <property type="match status" value="4"/>
</dbReference>
<dbReference type="Proteomes" id="UP000612055">
    <property type="component" value="Unassembled WGS sequence"/>
</dbReference>
<gene>
    <name evidence="2" type="ORF">HYH03_017678</name>
</gene>
<reference evidence="2" key="1">
    <citation type="journal article" date="2020" name="bioRxiv">
        <title>Comparative genomics of Chlamydomonas.</title>
        <authorList>
            <person name="Craig R.J."/>
            <person name="Hasan A.R."/>
            <person name="Ness R.W."/>
            <person name="Keightley P.D."/>
        </authorList>
    </citation>
    <scope>NUCLEOTIDE SEQUENCE</scope>
    <source>
        <strain evidence="2">CCAP 11/70</strain>
    </source>
</reference>
<feature type="domain" description="Peptidase M11 gametolysin" evidence="1">
    <location>
        <begin position="523"/>
        <end position="672"/>
    </location>
</feature>
<organism evidence="2 3">
    <name type="scientific">Edaphochlamys debaryana</name>
    <dbReference type="NCBI Taxonomy" id="47281"/>
    <lineage>
        <taxon>Eukaryota</taxon>
        <taxon>Viridiplantae</taxon>
        <taxon>Chlorophyta</taxon>
        <taxon>core chlorophytes</taxon>
        <taxon>Chlorophyceae</taxon>
        <taxon>CS clade</taxon>
        <taxon>Chlamydomonadales</taxon>
        <taxon>Chlamydomonadales incertae sedis</taxon>
        <taxon>Edaphochlamys</taxon>
    </lineage>
</organism>
<proteinExistence type="predicted"/>
<protein>
    <recommendedName>
        <fullName evidence="1">Peptidase M11 gametolysin domain-containing protein</fullName>
    </recommendedName>
</protein>
<feature type="domain" description="Peptidase M11 gametolysin" evidence="1">
    <location>
        <begin position="239"/>
        <end position="355"/>
    </location>
</feature>
<name>A0A835XGU6_9CHLO</name>
<evidence type="ECO:0000313" key="2">
    <source>
        <dbReference type="EMBL" id="KAG2483496.1"/>
    </source>
</evidence>
<evidence type="ECO:0000313" key="3">
    <source>
        <dbReference type="Proteomes" id="UP000612055"/>
    </source>
</evidence>
<sequence length="821" mass="86885">MPRKDKNGADVGLGFGLQLTCGSANAAGQCDFVSTTDVSVLAPPGPPAVPGAQPVSHNALFAYLDMSACGLPLDSDFVDPDTKQAKLALEQALFGPKRDGSGGQARALQQCSYGQYGLNPKGYNVAVVSVADSACAAVDACRVQELANLADEQVATALGSEWRSEFTRFVYILPKAAKDSGKCAWDSNAELPGERVWINSDALSSGRTFMLLHAMLHTEGLHHARQARDGELVERGVSGGSLDKDALPVGAVVAFDLPATYASGLGNHIRLVPDWLWPAGRPSSASINLYVDLRVAKPYTGDAAINDQASLGEDYVYADAFNIHMVLSVQDAAVRSRAAPGAERVVTFLSKLVKGERNVLSDYKLVLYWVFEETSPDAYQLVVCRYASSDGDCPGYAEAVTTASQAPVDVAGGPKRGRKPRSLKRLEGQLGVLTTHDDSDHDSLNWVISSADKGLVPLGKGFRPPKKDKDGNDLQGGAAIVMYCSDFGASIDTTTGSCTYVASSDVTMVSASSTKTVSNKITMLAMIVDFSACQSQYYPATLTPAGVKATFLGDKLDGSGGHAMHYEQCSYGALTLDSANFVALVVQLSGSNCTTDLVTIGNAADAAAGPQLTNLKKTLSSFSNRAYLLPAGMMGLYPGSAFAMLPGSQIWLFDNPDSFYRWPVVIQESMHSLMGRGWACPSAAELRYLGWATAVAGGDSLNQTGLAARTANTYILPAISLTGMGNFIRIKPDWLGAGWTKNIYLSVRVPEYGDALLDKEVVDGVTYSSKVAYAGSWVNTNKDMMSPISATVTPAIPAIPAIAPKAQGKQVVNCKSAGKVW</sequence>
<dbReference type="InterPro" id="IPR008752">
    <property type="entry name" value="Peptidase_M11"/>
</dbReference>
<accession>A0A835XGU6</accession>
<feature type="domain" description="Peptidase M11 gametolysin" evidence="1">
    <location>
        <begin position="673"/>
        <end position="761"/>
    </location>
</feature>
<dbReference type="AlphaFoldDB" id="A0A835XGU6"/>
<feature type="domain" description="Peptidase M11 gametolysin" evidence="1">
    <location>
        <begin position="64"/>
        <end position="227"/>
    </location>
</feature>
<evidence type="ECO:0000259" key="1">
    <source>
        <dbReference type="Pfam" id="PF05548"/>
    </source>
</evidence>
<dbReference type="EMBL" id="JAEHOE010000175">
    <property type="protein sequence ID" value="KAG2483496.1"/>
    <property type="molecule type" value="Genomic_DNA"/>
</dbReference>
<comment type="caution">
    <text evidence="2">The sequence shown here is derived from an EMBL/GenBank/DDBJ whole genome shotgun (WGS) entry which is preliminary data.</text>
</comment>